<dbReference type="InterPro" id="IPR029033">
    <property type="entry name" value="His_PPase_superfam"/>
</dbReference>
<dbReference type="Pfam" id="PF00300">
    <property type="entry name" value="His_Phos_1"/>
    <property type="match status" value="1"/>
</dbReference>
<dbReference type="Proteomes" id="UP000241209">
    <property type="component" value="Unassembled WGS sequence"/>
</dbReference>
<dbReference type="InterPro" id="IPR050275">
    <property type="entry name" value="PGM_Phosphatase"/>
</dbReference>
<gene>
    <name evidence="1" type="ORF">BU072_12910</name>
</gene>
<dbReference type="CDD" id="cd07067">
    <property type="entry name" value="HP_PGM_like"/>
    <property type="match status" value="1"/>
</dbReference>
<dbReference type="PANTHER" id="PTHR48100">
    <property type="entry name" value="BROAD-SPECIFICITY PHOSPHATASE YOR283W-RELATED"/>
    <property type="match status" value="1"/>
</dbReference>
<comment type="caution">
    <text evidence="1">The sequence shown here is derived from an EMBL/GenBank/DDBJ whole genome shotgun (WGS) entry which is preliminary data.</text>
</comment>
<dbReference type="EMBL" id="PZFK01000045">
    <property type="protein sequence ID" value="PTI27725.1"/>
    <property type="molecule type" value="Genomic_DNA"/>
</dbReference>
<dbReference type="InterPro" id="IPR013078">
    <property type="entry name" value="His_Pase_superF_clade-1"/>
</dbReference>
<reference evidence="1 2" key="1">
    <citation type="journal article" date="2016" name="Front. Microbiol.">
        <title>Comprehensive Phylogenetic Analysis of Bovine Non-aureus Staphylococci Species Based on Whole-Genome Sequencing.</title>
        <authorList>
            <person name="Naushad S."/>
            <person name="Barkema H.W."/>
            <person name="Luby C."/>
            <person name="Condas L.A."/>
            <person name="Nobrega D.B."/>
            <person name="Carson D.A."/>
            <person name="De Buck J."/>
        </authorList>
    </citation>
    <scope>NUCLEOTIDE SEQUENCE [LARGE SCALE GENOMIC DNA]</scope>
    <source>
        <strain evidence="1 2">SNUC 2204</strain>
    </source>
</reference>
<protein>
    <submittedName>
        <fullName evidence="1">Histidine phosphatase family protein</fullName>
    </submittedName>
</protein>
<name>A0A2T4PQC2_9STAP</name>
<evidence type="ECO:0000313" key="1">
    <source>
        <dbReference type="EMBL" id="PTI27725.1"/>
    </source>
</evidence>
<organism evidence="1 2">
    <name type="scientific">Mammaliicoccus vitulinus</name>
    <dbReference type="NCBI Taxonomy" id="71237"/>
    <lineage>
        <taxon>Bacteria</taxon>
        <taxon>Bacillati</taxon>
        <taxon>Bacillota</taxon>
        <taxon>Bacilli</taxon>
        <taxon>Bacillales</taxon>
        <taxon>Staphylococcaceae</taxon>
        <taxon>Mammaliicoccus</taxon>
    </lineage>
</organism>
<evidence type="ECO:0000313" key="2">
    <source>
        <dbReference type="Proteomes" id="UP000241209"/>
    </source>
</evidence>
<dbReference type="SMART" id="SM00855">
    <property type="entry name" value="PGAM"/>
    <property type="match status" value="1"/>
</dbReference>
<dbReference type="GO" id="GO:0016791">
    <property type="term" value="F:phosphatase activity"/>
    <property type="evidence" value="ECO:0007669"/>
    <property type="project" value="TreeGrafter"/>
</dbReference>
<dbReference type="AlphaFoldDB" id="A0A2T4PQC2"/>
<dbReference type="GO" id="GO:0005737">
    <property type="term" value="C:cytoplasm"/>
    <property type="evidence" value="ECO:0007669"/>
    <property type="project" value="TreeGrafter"/>
</dbReference>
<proteinExistence type="predicted"/>
<sequence length="192" mass="22709">MKKVLYFIRHAESPFVFGKERERPLSDKGIEDSFKIMRELEEINFDLYISSPYTRAIQTIEPMCRKENIKLYEALKEKKLKGNYKLPGYKIEEAIKESFINRDMKLDGGESTYEVQKRAIPIIEELLEKEYENIAIGTHGNILTCILNYYDDKIGYDFWKNSSKPDIYAVIFENKEIESINRINYDDLTFKS</sequence>
<dbReference type="Gene3D" id="3.40.50.1240">
    <property type="entry name" value="Phosphoglycerate mutase-like"/>
    <property type="match status" value="1"/>
</dbReference>
<dbReference type="PANTHER" id="PTHR48100:SF59">
    <property type="entry name" value="ADENOSYLCOBALAMIN_ALPHA-RIBAZOLE PHOSPHATASE"/>
    <property type="match status" value="1"/>
</dbReference>
<dbReference type="RefSeq" id="WP_107557419.1">
    <property type="nucleotide sequence ID" value="NZ_PZFK01000045.1"/>
</dbReference>
<dbReference type="SUPFAM" id="SSF53254">
    <property type="entry name" value="Phosphoglycerate mutase-like"/>
    <property type="match status" value="1"/>
</dbReference>
<accession>A0A2T4PQC2</accession>